<dbReference type="GO" id="GO:0016020">
    <property type="term" value="C:membrane"/>
    <property type="evidence" value="ECO:0007669"/>
    <property type="project" value="InterPro"/>
</dbReference>
<organism evidence="3 4">
    <name type="scientific">Aquimarina spongiae</name>
    <dbReference type="NCBI Taxonomy" id="570521"/>
    <lineage>
        <taxon>Bacteria</taxon>
        <taxon>Pseudomonadati</taxon>
        <taxon>Bacteroidota</taxon>
        <taxon>Flavobacteriia</taxon>
        <taxon>Flavobacteriales</taxon>
        <taxon>Flavobacteriaceae</taxon>
        <taxon>Aquimarina</taxon>
    </lineage>
</organism>
<dbReference type="RefSeq" id="WP_073315128.1">
    <property type="nucleotide sequence ID" value="NZ_FQYP01000002.1"/>
</dbReference>
<keyword evidence="1" id="KW-0472">Membrane</keyword>
<feature type="transmembrane region" description="Helical" evidence="1">
    <location>
        <begin position="66"/>
        <end position="87"/>
    </location>
</feature>
<evidence type="ECO:0000313" key="4">
    <source>
        <dbReference type="Proteomes" id="UP000184432"/>
    </source>
</evidence>
<feature type="transmembrane region" description="Helical" evidence="1">
    <location>
        <begin position="245"/>
        <end position="264"/>
    </location>
</feature>
<feature type="domain" description="EamA" evidence="2">
    <location>
        <begin position="15"/>
        <end position="137"/>
    </location>
</feature>
<accession>A0A1M6D0X5</accession>
<evidence type="ECO:0000259" key="2">
    <source>
        <dbReference type="Pfam" id="PF00892"/>
    </source>
</evidence>
<feature type="transmembrane region" description="Helical" evidence="1">
    <location>
        <begin position="176"/>
        <end position="197"/>
    </location>
</feature>
<dbReference type="EMBL" id="FQYP01000002">
    <property type="protein sequence ID" value="SHI66965.1"/>
    <property type="molecule type" value="Genomic_DNA"/>
</dbReference>
<name>A0A1M6D0X5_9FLAO</name>
<dbReference type="Pfam" id="PF00892">
    <property type="entry name" value="EamA"/>
    <property type="match status" value="2"/>
</dbReference>
<feature type="transmembrane region" description="Helical" evidence="1">
    <location>
        <begin position="37"/>
        <end position="54"/>
    </location>
</feature>
<dbReference type="OrthoDB" id="9150437at2"/>
<keyword evidence="4" id="KW-1185">Reference proteome</keyword>
<dbReference type="STRING" id="570521.SAMN04488508_102383"/>
<protein>
    <submittedName>
        <fullName evidence="3">EamA-like transporter family protein</fullName>
    </submittedName>
</protein>
<feature type="transmembrane region" description="Helical" evidence="1">
    <location>
        <begin position="93"/>
        <end position="112"/>
    </location>
</feature>
<evidence type="ECO:0000256" key="1">
    <source>
        <dbReference type="SAM" id="Phobius"/>
    </source>
</evidence>
<keyword evidence="1" id="KW-0812">Transmembrane</keyword>
<feature type="transmembrane region" description="Helical" evidence="1">
    <location>
        <begin position="217"/>
        <end position="233"/>
    </location>
</feature>
<feature type="transmembrane region" description="Helical" evidence="1">
    <location>
        <begin position="143"/>
        <end position="164"/>
    </location>
</feature>
<feature type="domain" description="EamA" evidence="2">
    <location>
        <begin position="145"/>
        <end position="289"/>
    </location>
</feature>
<reference evidence="4" key="1">
    <citation type="submission" date="2016-11" db="EMBL/GenBank/DDBJ databases">
        <authorList>
            <person name="Varghese N."/>
            <person name="Submissions S."/>
        </authorList>
    </citation>
    <scope>NUCLEOTIDE SEQUENCE [LARGE SCALE GENOMIC DNA]</scope>
    <source>
        <strain evidence="4">DSM 22623</strain>
    </source>
</reference>
<evidence type="ECO:0000313" key="3">
    <source>
        <dbReference type="EMBL" id="SHI66965.1"/>
    </source>
</evidence>
<dbReference type="InterPro" id="IPR000620">
    <property type="entry name" value="EamA_dom"/>
</dbReference>
<sequence length="310" mass="35076">MPNVKLQNYLHLHFIVFVWGFTAILGELISIEALPLVWYRMLLASGFIYLYIRFKKIALHISRKLFFTLFFAGIVIALHWITFFAAIKVSNVSITLAMLSTGAFFTSILEPIFYKRKVIWYEVLFGLLVILGLYIIFQVEGDYFLGILYALCSAFLSSVFSVINGKVAQQYNPSMISFYELLSGVGVITLYLLFLTFFGSQTEGFTVSFFQLSVSDWTYMLILASVCTAYAFIGSVQVMKYLSPYTVMLTINLEPVYGIMLAVVIFGESEKMSPQFYYGALIILSTVILNGILKNAKKRKSTSTLGNITK</sequence>
<dbReference type="Proteomes" id="UP000184432">
    <property type="component" value="Unassembled WGS sequence"/>
</dbReference>
<keyword evidence="1" id="KW-1133">Transmembrane helix</keyword>
<proteinExistence type="predicted"/>
<feature type="transmembrane region" description="Helical" evidence="1">
    <location>
        <begin position="276"/>
        <end position="293"/>
    </location>
</feature>
<feature type="transmembrane region" description="Helical" evidence="1">
    <location>
        <begin position="12"/>
        <end position="31"/>
    </location>
</feature>
<dbReference type="PANTHER" id="PTHR22911">
    <property type="entry name" value="ACYL-MALONYL CONDENSING ENZYME-RELATED"/>
    <property type="match status" value="1"/>
</dbReference>
<dbReference type="InterPro" id="IPR037185">
    <property type="entry name" value="EmrE-like"/>
</dbReference>
<dbReference type="PANTHER" id="PTHR22911:SF79">
    <property type="entry name" value="MOBA-LIKE NTP TRANSFERASE DOMAIN-CONTAINING PROTEIN"/>
    <property type="match status" value="1"/>
</dbReference>
<feature type="transmembrane region" description="Helical" evidence="1">
    <location>
        <begin position="119"/>
        <end position="137"/>
    </location>
</feature>
<dbReference type="AlphaFoldDB" id="A0A1M6D0X5"/>
<gene>
    <name evidence="3" type="ORF">SAMN04488508_102383</name>
</gene>
<dbReference type="SUPFAM" id="SSF103481">
    <property type="entry name" value="Multidrug resistance efflux transporter EmrE"/>
    <property type="match status" value="2"/>
</dbReference>